<comment type="subcellular location">
    <subcellularLocation>
        <location evidence="1">Nucleus</location>
    </subcellularLocation>
</comment>
<accession>A0A9P6VWK0</accession>
<evidence type="ECO:0008006" key="11">
    <source>
        <dbReference type="Google" id="ProtNLM"/>
    </source>
</evidence>
<dbReference type="InterPro" id="IPR057989">
    <property type="entry name" value="TPR_RPAP1/MINIYO-like"/>
</dbReference>
<dbReference type="PANTHER" id="PTHR21483:SF18">
    <property type="entry name" value="RNA POLYMERASE II-ASSOCIATED PROTEIN 1"/>
    <property type="match status" value="1"/>
</dbReference>
<keyword evidence="3" id="KW-0804">Transcription</keyword>
<dbReference type="Proteomes" id="UP000777482">
    <property type="component" value="Unassembled WGS sequence"/>
</dbReference>
<comment type="similarity">
    <text evidence="2">Belongs to the RPAP1 family.</text>
</comment>
<dbReference type="Pfam" id="PF08621">
    <property type="entry name" value="RPAP1_N"/>
    <property type="match status" value="1"/>
</dbReference>
<feature type="compositionally biased region" description="Low complexity" evidence="5">
    <location>
        <begin position="31"/>
        <end position="46"/>
    </location>
</feature>
<proteinExistence type="inferred from homology"/>
<dbReference type="InterPro" id="IPR039913">
    <property type="entry name" value="RPAP1/Rba50"/>
</dbReference>
<keyword evidence="10" id="KW-1185">Reference proteome</keyword>
<dbReference type="GO" id="GO:0006366">
    <property type="term" value="P:transcription by RNA polymerase II"/>
    <property type="evidence" value="ECO:0007669"/>
    <property type="project" value="InterPro"/>
</dbReference>
<feature type="compositionally biased region" description="Low complexity" evidence="5">
    <location>
        <begin position="246"/>
        <end position="266"/>
    </location>
</feature>
<evidence type="ECO:0000259" key="8">
    <source>
        <dbReference type="Pfam" id="PF25766"/>
    </source>
</evidence>
<evidence type="ECO:0000313" key="10">
    <source>
        <dbReference type="Proteomes" id="UP000777482"/>
    </source>
</evidence>
<dbReference type="Pfam" id="PF25766">
    <property type="entry name" value="TPR_RPAP1"/>
    <property type="match status" value="1"/>
</dbReference>
<evidence type="ECO:0000259" key="6">
    <source>
        <dbReference type="Pfam" id="PF08620"/>
    </source>
</evidence>
<feature type="domain" description="RPAP1 C-terminal" evidence="6">
    <location>
        <begin position="329"/>
        <end position="390"/>
    </location>
</feature>
<dbReference type="AlphaFoldDB" id="A0A9P6VWK0"/>
<dbReference type="EMBL" id="PUHQ01000110">
    <property type="protein sequence ID" value="KAG0655826.1"/>
    <property type="molecule type" value="Genomic_DNA"/>
</dbReference>
<dbReference type="Pfam" id="PF08620">
    <property type="entry name" value="RPAP1_C"/>
    <property type="match status" value="1"/>
</dbReference>
<evidence type="ECO:0000256" key="3">
    <source>
        <dbReference type="ARBA" id="ARBA00023163"/>
    </source>
</evidence>
<dbReference type="PANTHER" id="PTHR21483">
    <property type="entry name" value="RNA POLYMERASE II-ASSOCIATED PROTEIN 1"/>
    <property type="match status" value="1"/>
</dbReference>
<feature type="domain" description="RPAP1/MINIYO-like TPR repeats" evidence="8">
    <location>
        <begin position="1077"/>
        <end position="1193"/>
    </location>
</feature>
<dbReference type="InterPro" id="IPR013930">
    <property type="entry name" value="RPAP1_N"/>
</dbReference>
<reference evidence="9 10" key="1">
    <citation type="submission" date="2020-11" db="EMBL/GenBank/DDBJ databases">
        <title>Kefir isolates.</title>
        <authorList>
            <person name="Marcisauskas S."/>
            <person name="Kim Y."/>
            <person name="Blasche S."/>
        </authorList>
    </citation>
    <scope>NUCLEOTIDE SEQUENCE [LARGE SCALE GENOMIC DNA]</scope>
    <source>
        <strain evidence="9 10">KR</strain>
    </source>
</reference>
<organism evidence="9 10">
    <name type="scientific">Rhodotorula mucilaginosa</name>
    <name type="common">Yeast</name>
    <name type="synonym">Rhodotorula rubra</name>
    <dbReference type="NCBI Taxonomy" id="5537"/>
    <lineage>
        <taxon>Eukaryota</taxon>
        <taxon>Fungi</taxon>
        <taxon>Dikarya</taxon>
        <taxon>Basidiomycota</taxon>
        <taxon>Pucciniomycotina</taxon>
        <taxon>Microbotryomycetes</taxon>
        <taxon>Sporidiobolales</taxon>
        <taxon>Sporidiobolaceae</taxon>
        <taxon>Rhodotorula</taxon>
    </lineage>
</organism>
<feature type="domain" description="RPAP1 N-terminal" evidence="7">
    <location>
        <begin position="194"/>
        <end position="239"/>
    </location>
</feature>
<evidence type="ECO:0000256" key="2">
    <source>
        <dbReference type="ARBA" id="ARBA00009953"/>
    </source>
</evidence>
<feature type="region of interest" description="Disordered" evidence="5">
    <location>
        <begin position="1"/>
        <end position="74"/>
    </location>
</feature>
<evidence type="ECO:0000313" key="9">
    <source>
        <dbReference type="EMBL" id="KAG0655826.1"/>
    </source>
</evidence>
<feature type="region of interest" description="Disordered" evidence="5">
    <location>
        <begin position="104"/>
        <end position="192"/>
    </location>
</feature>
<gene>
    <name evidence="9" type="ORF">C6P46_000678</name>
</gene>
<feature type="compositionally biased region" description="Basic and acidic residues" evidence="5">
    <location>
        <begin position="176"/>
        <end position="192"/>
    </location>
</feature>
<sequence length="1274" mass="136888">MSAQRIRPSLADLASEYDQPAFPEVETAPIPVVVPEETSPTPSTSSAPPPKPKSRFALQREKEAAEKAQRNERFELNLDDVEAALNDAGTGAPSDRKVQAAVVKGIQERPLSKKAVPPAPPSAPGLSRPSAFGARPTGFPASARGVFAGKPAASNQAPVRVPSATTAPQVQEREDDEKTSADDCRGDADSLLRDVSRENEAILGSMSEAEILEEQRQVREELGLSEGLIRMLQARAAKRSQPTAEAPRQTPTPRSRPAAATTTVSAPVPPPATLADEGEEVEEEGTPEYIRRHFFPNEPPNPALDWMKPPLETAASEGSATTTGSLVSFDLKGNVVASDGGNSVPAFAGGDHHVSSSTTFTIPSLLALTSSAIPSQRSTAFQVLARIVGRHNGAQLRLERKELATFRADCVSCACHGLRESNLSILIAAVELLLAVLCAEIRPSGDNDAVSTALPTSVGVLIEMNPFPRFAEQLSSGRIPPKSMADLLQILSTLVTMSIDREGAEILDLLTLTPGLVEAVNRRFLATVWPPQQEEGQGTDLPDLAAFALLDDLARSARSRAKVVAEPSLAESHLRFVAVPSWELPQEQRDWAQGLEIATFSLWSTLGRYGLATTLRTQAGELLSNYSQRLSDLRRDASALDSAAAGEFRCLTAYLALLSVWTTAAVDPHVTGHDITWSQVEAWRDVGLDAHELAFAALERGGSDQEDVLAVLVAAWDLLGGWLEGSKTNKSWRGEHERRWIVETLASTFAAEKGQAYRIVEHACGQVIDGENALAARLIATALRLSEATYETSDPPTPHLLDVGPAKLSEVIEAIVSRASPDQASTAVLEFALRRLEPAARIPLAVSALPLFSAADAVVARDLVEQVISFVAKGDVSAVPYFDTFDARERQALAEVGFLRPFVTHAIVLASAGKVVGPLFPTPRDIKLTACLPPFGSKGPVLRSGWPMSVLDELLRSADSQVFQRLPADWNVSEVQLVRSALILFRFILEVGKVKIDATTVVYDLIKVFMLEKDNSGTTTGSSGAEREVFRDEVVQRSLSSLLGRLSVGAGGVQRWKPDERPSSKMLEGVSARISSAPFFQLYQDLVGLYDSISLSERNFGLVLLPPLAMAYPVDYRRLVWTDFAHLLPHLSFTVEEAISDVDASDGALAAYLEPRETSAPVLSAYVEALIGQRVSPTKTPLLHLVAVHHVSRALLTPGLDGSERQLAERLVRTLVSRGAGNALRTILGYAQAEQEGASLVLPPLCFGATIDSDRISAVEEIGGNGVAELLQAQ</sequence>
<feature type="compositionally biased region" description="Basic and acidic residues" evidence="5">
    <location>
        <begin position="58"/>
        <end position="74"/>
    </location>
</feature>
<name>A0A9P6VWK0_RHOMI</name>
<evidence type="ECO:0000256" key="5">
    <source>
        <dbReference type="SAM" id="MobiDB-lite"/>
    </source>
</evidence>
<dbReference type="InterPro" id="IPR013929">
    <property type="entry name" value="RPAP1_C"/>
</dbReference>
<feature type="compositionally biased region" description="Polar residues" evidence="5">
    <location>
        <begin position="153"/>
        <end position="169"/>
    </location>
</feature>
<keyword evidence="4" id="KW-0539">Nucleus</keyword>
<evidence type="ECO:0000256" key="1">
    <source>
        <dbReference type="ARBA" id="ARBA00004123"/>
    </source>
</evidence>
<dbReference type="OrthoDB" id="348201at2759"/>
<comment type="caution">
    <text evidence="9">The sequence shown here is derived from an EMBL/GenBank/DDBJ whole genome shotgun (WGS) entry which is preliminary data.</text>
</comment>
<evidence type="ECO:0000259" key="7">
    <source>
        <dbReference type="Pfam" id="PF08621"/>
    </source>
</evidence>
<evidence type="ECO:0000256" key="4">
    <source>
        <dbReference type="ARBA" id="ARBA00023242"/>
    </source>
</evidence>
<feature type="region of interest" description="Disordered" evidence="5">
    <location>
        <begin position="235"/>
        <end position="284"/>
    </location>
</feature>
<protein>
    <recommendedName>
        <fullName evidence="11">RNA polymerase II-associated protein 1 C-terminal domain-containing protein</fullName>
    </recommendedName>
</protein>